<reference evidence="1" key="1">
    <citation type="submission" date="2019-08" db="EMBL/GenBank/DDBJ databases">
        <authorList>
            <person name="Kucharzyk K."/>
            <person name="Murdoch R.W."/>
            <person name="Higgins S."/>
            <person name="Loffler F."/>
        </authorList>
    </citation>
    <scope>NUCLEOTIDE SEQUENCE</scope>
</reference>
<dbReference type="AlphaFoldDB" id="A0A644TEW3"/>
<comment type="caution">
    <text evidence="1">The sequence shown here is derived from an EMBL/GenBank/DDBJ whole genome shotgun (WGS) entry which is preliminary data.</text>
</comment>
<organism evidence="1">
    <name type="scientific">bioreactor metagenome</name>
    <dbReference type="NCBI Taxonomy" id="1076179"/>
    <lineage>
        <taxon>unclassified sequences</taxon>
        <taxon>metagenomes</taxon>
        <taxon>ecological metagenomes</taxon>
    </lineage>
</organism>
<name>A0A644TEW3_9ZZZZ</name>
<proteinExistence type="predicted"/>
<keyword evidence="1" id="KW-0547">Nucleotide-binding</keyword>
<gene>
    <name evidence="1" type="primary">bceA_2</name>
    <name evidence="1" type="ORF">SDC9_10922</name>
</gene>
<dbReference type="SUPFAM" id="SSF52540">
    <property type="entry name" value="P-loop containing nucleoside triphosphate hydrolases"/>
    <property type="match status" value="1"/>
</dbReference>
<evidence type="ECO:0000313" key="1">
    <source>
        <dbReference type="EMBL" id="MPL65259.1"/>
    </source>
</evidence>
<dbReference type="Gene3D" id="3.40.50.300">
    <property type="entry name" value="P-loop containing nucleotide triphosphate hydrolases"/>
    <property type="match status" value="1"/>
</dbReference>
<dbReference type="GO" id="GO:0005524">
    <property type="term" value="F:ATP binding"/>
    <property type="evidence" value="ECO:0007669"/>
    <property type="project" value="UniProtKB-KW"/>
</dbReference>
<dbReference type="InterPro" id="IPR027417">
    <property type="entry name" value="P-loop_NTPase"/>
</dbReference>
<sequence>MEMMTRMNSQKRSTILMVTHDAFAASYCQKIIFIKDGKINVQIQSPGDRKAFFDKILETLSIVGGDQE</sequence>
<protein>
    <submittedName>
        <fullName evidence="1">Bacitracin export ATP-binding protein BceA</fullName>
    </submittedName>
</protein>
<dbReference type="EMBL" id="VSSQ01000027">
    <property type="protein sequence ID" value="MPL65259.1"/>
    <property type="molecule type" value="Genomic_DNA"/>
</dbReference>
<accession>A0A644TEW3</accession>
<keyword evidence="1" id="KW-0067">ATP-binding</keyword>